<feature type="region of interest" description="Disordered" evidence="1">
    <location>
        <begin position="220"/>
        <end position="273"/>
    </location>
</feature>
<feature type="compositionally biased region" description="Acidic residues" evidence="1">
    <location>
        <begin position="221"/>
        <end position="247"/>
    </location>
</feature>
<sequence length="273" mass="30209">MSGDTSSTFGSWSDRLTYLLAEGQLLVAGLAVSLGAALLWIRPEIPGMPPVTKGIFAALLLLGPPLLGLFITGARRLRNRNMVEVHHINAVDDVRRKLYVEPGVWDEKTVEGPSPYRCNDESAYEVREFDWHPDQGKNGTLIVTGCYFSQLSDSKLVTVKAMLEDIHGELVETAIAYNKLRGRISRMGIEIERDTINAHAEADERGLMTQKTSVKDRFEAAEEDANEWSSDEISDLGEYEQEFDPTDPDPITFDQESQQGQQAAATDGGPAHD</sequence>
<accession>L9ZX06</accession>
<reference evidence="3 4" key="1">
    <citation type="journal article" date="2014" name="PLoS Genet.">
        <title>Phylogenetically driven sequencing of extremely halophilic archaea reveals strategies for static and dynamic osmo-response.</title>
        <authorList>
            <person name="Becker E.A."/>
            <person name="Seitzer P.M."/>
            <person name="Tritt A."/>
            <person name="Larsen D."/>
            <person name="Krusor M."/>
            <person name="Yao A.I."/>
            <person name="Wu D."/>
            <person name="Madern D."/>
            <person name="Eisen J.A."/>
            <person name="Darling A.E."/>
            <person name="Facciotti M.T."/>
        </authorList>
    </citation>
    <scope>NUCLEOTIDE SEQUENCE [LARGE SCALE GENOMIC DNA]</scope>
    <source>
        <strain evidence="3 4">DSM 12281</strain>
    </source>
</reference>
<evidence type="ECO:0000256" key="2">
    <source>
        <dbReference type="SAM" id="Phobius"/>
    </source>
</evidence>
<evidence type="ECO:0000313" key="3">
    <source>
        <dbReference type="EMBL" id="ELY90879.1"/>
    </source>
</evidence>
<protein>
    <submittedName>
        <fullName evidence="3">Uncharacterized protein</fullName>
    </submittedName>
</protein>
<dbReference type="RefSeq" id="WP_006826072.1">
    <property type="nucleotide sequence ID" value="NZ_AOIL01000042.1"/>
</dbReference>
<dbReference type="STRING" id="1230458.C484_11666"/>
<dbReference type="AlphaFoldDB" id="L9ZX06"/>
<name>L9ZX06_9EURY</name>
<proteinExistence type="predicted"/>
<comment type="caution">
    <text evidence="3">The sequence shown here is derived from an EMBL/GenBank/DDBJ whole genome shotgun (WGS) entry which is preliminary data.</text>
</comment>
<feature type="transmembrane region" description="Helical" evidence="2">
    <location>
        <begin position="25"/>
        <end position="42"/>
    </location>
</feature>
<dbReference type="EMBL" id="AOIL01000042">
    <property type="protein sequence ID" value="ELY90879.1"/>
    <property type="molecule type" value="Genomic_DNA"/>
</dbReference>
<dbReference type="Proteomes" id="UP000011648">
    <property type="component" value="Unassembled WGS sequence"/>
</dbReference>
<dbReference type="OrthoDB" id="351168at2157"/>
<keyword evidence="2" id="KW-0472">Membrane</keyword>
<keyword evidence="4" id="KW-1185">Reference proteome</keyword>
<keyword evidence="2" id="KW-0812">Transmembrane</keyword>
<dbReference type="PATRIC" id="fig|1230458.4.peg.2343"/>
<evidence type="ECO:0000313" key="4">
    <source>
        <dbReference type="Proteomes" id="UP000011648"/>
    </source>
</evidence>
<gene>
    <name evidence="3" type="ORF">C484_11666</name>
</gene>
<feature type="compositionally biased region" description="Low complexity" evidence="1">
    <location>
        <begin position="249"/>
        <end position="273"/>
    </location>
</feature>
<organism evidence="3 4">
    <name type="scientific">Natrialba taiwanensis DSM 12281</name>
    <dbReference type="NCBI Taxonomy" id="1230458"/>
    <lineage>
        <taxon>Archaea</taxon>
        <taxon>Methanobacteriati</taxon>
        <taxon>Methanobacteriota</taxon>
        <taxon>Stenosarchaea group</taxon>
        <taxon>Halobacteria</taxon>
        <taxon>Halobacteriales</taxon>
        <taxon>Natrialbaceae</taxon>
        <taxon>Natrialba</taxon>
    </lineage>
</organism>
<feature type="transmembrane region" description="Helical" evidence="2">
    <location>
        <begin position="54"/>
        <end position="72"/>
    </location>
</feature>
<evidence type="ECO:0000256" key="1">
    <source>
        <dbReference type="SAM" id="MobiDB-lite"/>
    </source>
</evidence>
<keyword evidence="2" id="KW-1133">Transmembrane helix</keyword>